<evidence type="ECO:0008006" key="3">
    <source>
        <dbReference type="Google" id="ProtNLM"/>
    </source>
</evidence>
<evidence type="ECO:0000313" key="1">
    <source>
        <dbReference type="EMBL" id="OIP42886.1"/>
    </source>
</evidence>
<protein>
    <recommendedName>
        <fullName evidence="3">YgiT-type zinc finger domain-containing protein</fullName>
    </recommendedName>
</protein>
<dbReference type="AlphaFoldDB" id="A0A1J5EHN3"/>
<name>A0A1J5EHN3_9BACT</name>
<gene>
    <name evidence="1" type="ORF">AUJ95_01260</name>
</gene>
<dbReference type="EMBL" id="MNYI01000034">
    <property type="protein sequence ID" value="OIP42886.1"/>
    <property type="molecule type" value="Genomic_DNA"/>
</dbReference>
<dbReference type="Proteomes" id="UP000183085">
    <property type="component" value="Unassembled WGS sequence"/>
</dbReference>
<dbReference type="STRING" id="1817895.AUJ95_01260"/>
<evidence type="ECO:0000313" key="2">
    <source>
        <dbReference type="Proteomes" id="UP000183085"/>
    </source>
</evidence>
<organism evidence="1 2">
    <name type="scientific">Candidatus Desantisbacteria bacterium CG2_30_40_21</name>
    <dbReference type="NCBI Taxonomy" id="1817895"/>
    <lineage>
        <taxon>Bacteria</taxon>
        <taxon>Candidatus Desantisiibacteriota</taxon>
    </lineage>
</organism>
<sequence>MQCPNGCLFPMEERKEEKVFHRNGGEPVIVSGLIIYVCSNCGQESMPLSSARIVENILTERLKPSGKFTAELYEVSSGCKF</sequence>
<comment type="caution">
    <text evidence="1">The sequence shown here is derived from an EMBL/GenBank/DDBJ whole genome shotgun (WGS) entry which is preliminary data.</text>
</comment>
<reference evidence="1 2" key="1">
    <citation type="journal article" date="2016" name="Environ. Microbiol.">
        <title>Genomic resolution of a cold subsurface aquifer community provides metabolic insights for novel microbes adapted to high CO concentrations.</title>
        <authorList>
            <person name="Probst A.J."/>
            <person name="Castelle C.J."/>
            <person name="Singh A."/>
            <person name="Brown C.T."/>
            <person name="Anantharaman K."/>
            <person name="Sharon I."/>
            <person name="Hug L.A."/>
            <person name="Burstein D."/>
            <person name="Emerson J.B."/>
            <person name="Thomas B.C."/>
            <person name="Banfield J.F."/>
        </authorList>
    </citation>
    <scope>NUCLEOTIDE SEQUENCE [LARGE SCALE GENOMIC DNA]</scope>
    <source>
        <strain evidence="1">CG2_30_40_21</strain>
    </source>
</reference>
<accession>A0A1J5EHN3</accession>
<proteinExistence type="predicted"/>